<protein>
    <submittedName>
        <fullName evidence="1">Uncharacterized protein</fullName>
    </submittedName>
</protein>
<dbReference type="AlphaFoldDB" id="A0A8A3PQX8"/>
<name>A0A8A3PQX8_9HELO</name>
<evidence type="ECO:0000313" key="1">
    <source>
        <dbReference type="EMBL" id="QSZ37279.1"/>
    </source>
</evidence>
<organism evidence="1 2">
    <name type="scientific">Monilinia vaccinii-corymbosi</name>
    <dbReference type="NCBI Taxonomy" id="61207"/>
    <lineage>
        <taxon>Eukaryota</taxon>
        <taxon>Fungi</taxon>
        <taxon>Dikarya</taxon>
        <taxon>Ascomycota</taxon>
        <taxon>Pezizomycotina</taxon>
        <taxon>Leotiomycetes</taxon>
        <taxon>Helotiales</taxon>
        <taxon>Sclerotiniaceae</taxon>
        <taxon>Monilinia</taxon>
    </lineage>
</organism>
<proteinExistence type="predicted"/>
<gene>
    <name evidence="1" type="ORF">DSL72_009373</name>
</gene>
<evidence type="ECO:0000313" key="2">
    <source>
        <dbReference type="Proteomes" id="UP000672032"/>
    </source>
</evidence>
<sequence>MVFTTTVIWGVIGPSRIFSSPESYSRPLLYYFLLSAILPNYVTSAALDTSQILCTLLVFFTLDLTNARPPQERISSWSLLPRGESGSIRYLKLGAPNLQSRKGILEYMLSSMFHHVGVGSPVVATAAFDFKNLNLLNSNLTNQCRTRGSGLALEMLDADLPFSGVACERLGTASPMLMYNIHNHETRIRIDIPDKLQLTVEICMPCEH</sequence>
<dbReference type="EMBL" id="CP063412">
    <property type="protein sequence ID" value="QSZ37279.1"/>
    <property type="molecule type" value="Genomic_DNA"/>
</dbReference>
<accession>A0A8A3PQX8</accession>
<dbReference type="Proteomes" id="UP000672032">
    <property type="component" value="Chromosome 8"/>
</dbReference>
<reference evidence="1" key="1">
    <citation type="submission" date="2020-10" db="EMBL/GenBank/DDBJ databases">
        <title>Genome Sequence of Monilinia vaccinii-corymbosi Sheds Light on Mummy Berry Disease Infection of Blueberry and Mating Type.</title>
        <authorList>
            <person name="Yow A.G."/>
            <person name="Zhang Y."/>
            <person name="Bansal K."/>
            <person name="Eacker S.M."/>
            <person name="Sullivan S."/>
            <person name="Liachko I."/>
            <person name="Cubeta M.A."/>
            <person name="Rollins J.A."/>
            <person name="Ashrafi H."/>
        </authorList>
    </citation>
    <scope>NUCLEOTIDE SEQUENCE</scope>
    <source>
        <strain evidence="1">RL-1</strain>
    </source>
</reference>
<keyword evidence="2" id="KW-1185">Reference proteome</keyword>
<dbReference type="OrthoDB" id="9986677at2759"/>